<dbReference type="GeneTree" id="ENSGT00940000159966"/>
<dbReference type="EMBL" id="AC073385">
    <property type="status" value="NOT_ANNOTATED_CDS"/>
    <property type="molecule type" value="Genomic_DNA"/>
</dbReference>
<accession>E5RI31</accession>
<dbReference type="Antibodypedia" id="27797">
    <property type="antibodies" value="51 antibodies from 14 providers"/>
</dbReference>
<dbReference type="InterPro" id="IPR045860">
    <property type="entry name" value="Snake_toxin-like_sf"/>
</dbReference>
<dbReference type="Ensembl" id="ENST00000522728.5">
    <property type="protein sequence ID" value="ENSP00000430799.1"/>
    <property type="gene ID" value="ENSG00000104499.7"/>
</dbReference>
<sequence>MLLFALLLAMELPLVAASATMRAQWTYSLRCHDCAVINDFNCPNIRVCPYHIRRCMTISIQLSSGDRAAVCPGPHPTFFQPGAWIPTQVTDSKHQPLPAHLTRRHPLHGPGNILPSAI</sequence>
<dbReference type="EMBL" id="KF458887">
    <property type="status" value="NOT_ANNOTATED_CDS"/>
    <property type="molecule type" value="Genomic_DNA"/>
</dbReference>
<dbReference type="PANTHER" id="PTHR15049">
    <property type="entry name" value="GLYCOSYL-PHOSPHATIDYLINOSITOL-ANCHORED MOLECULE-LIKE PROTEIN-RELATED"/>
    <property type="match status" value="1"/>
</dbReference>
<dbReference type="MassIVE" id="E5RI31"/>
<feature type="non-terminal residue" evidence="2">
    <location>
        <position position="118"/>
    </location>
</feature>
<dbReference type="PANTHER" id="PTHR15049:SF2">
    <property type="entry name" value="GLYCOSYL-PHOSPHATIDYLINOSITOL-ANCHORED MOLECULE-LIKE PROTEIN"/>
    <property type="match status" value="1"/>
</dbReference>
<dbReference type="OpenTargets" id="ENSG00000104499"/>
<dbReference type="HGNC" id="HGNC:4375">
    <property type="gene designation" value="GML"/>
</dbReference>
<keyword evidence="3" id="KW-1185">Reference proteome</keyword>
<dbReference type="AlphaFoldDB" id="E5RI31"/>
<dbReference type="Bgee" id="ENSG00000104499">
    <property type="expression patterns" value="Expressed in right adrenal gland cortex and 78 other cell types or tissues"/>
</dbReference>
<evidence type="ECO:0000313" key="3">
    <source>
        <dbReference type="Proteomes" id="UP000005640"/>
    </source>
</evidence>
<keyword evidence="1" id="KW-0732">Signal</keyword>
<dbReference type="OrthoDB" id="9837583at2759"/>
<name>E5RI31_HUMAN</name>
<dbReference type="ChiTaRS" id="GML">
    <property type="organism name" value="human"/>
</dbReference>
<dbReference type="EMBL" id="AC083841">
    <property type="status" value="NOT_ANNOTATED_CDS"/>
    <property type="molecule type" value="Genomic_DNA"/>
</dbReference>
<protein>
    <submittedName>
        <fullName evidence="2">Glycosylphosphatidylinositol anchored molecule like</fullName>
    </submittedName>
</protein>
<reference evidence="2 3" key="1">
    <citation type="journal article" date="2001" name="Nature">
        <title>Initial sequencing and analysis of the human genome.</title>
        <authorList>
            <consortium name="International Human Genome Sequencing Consortium"/>
            <person name="Lander E.S."/>
            <person name="Linton L.M."/>
            <person name="Birren B."/>
            <person name="Nusbaum C."/>
            <person name="Zody M.C."/>
            <person name="Baldwin J."/>
            <person name="Devon K."/>
            <person name="Dewar K."/>
            <person name="Doyle M."/>
            <person name="FitzHugh W."/>
            <person name="Funke R."/>
            <person name="Gage D."/>
            <person name="Harris K."/>
            <person name="Heaford A."/>
            <person name="Howland J."/>
            <person name="Kann L."/>
            <person name="Lehoczky J."/>
            <person name="LeVine R."/>
            <person name="McEwan P."/>
            <person name="McKernan K."/>
            <person name="Meldrim J."/>
            <person name="Mesirov J.P."/>
            <person name="Miranda C."/>
            <person name="Morris W."/>
            <person name="Naylor J."/>
            <person name="Raymond C."/>
            <person name="Rosetti M."/>
            <person name="Santos R."/>
            <person name="Sheridan A."/>
            <person name="Sougnez C."/>
            <person name="Stange-Thomann N."/>
            <person name="Stojanovic N."/>
            <person name="Subramanian A."/>
            <person name="Wyman D."/>
            <person name="Rogers J."/>
            <person name="Sulston J."/>
            <person name="Ainscough R."/>
            <person name="Beck S."/>
            <person name="Bentley D."/>
            <person name="Burton J."/>
            <person name="Clee C."/>
            <person name="Carter N."/>
            <person name="Coulson A."/>
            <person name="Deadman R."/>
            <person name="Deloukas P."/>
            <person name="Dunham A."/>
            <person name="Dunham I."/>
            <person name="Durbin R."/>
            <person name="French L."/>
            <person name="Grafham D."/>
            <person name="Gregory S."/>
            <person name="Hubbard T."/>
            <person name="Humphray S."/>
            <person name="Hunt A."/>
            <person name="Jones M."/>
            <person name="Lloyd C."/>
            <person name="McMurray A."/>
            <person name="Matthews L."/>
            <person name="Mercer S."/>
            <person name="Milne S."/>
            <person name="Mullikin J.C."/>
            <person name="Mungall A."/>
            <person name="Plumb R."/>
            <person name="Ross M."/>
            <person name="Shownkeen R."/>
            <person name="Sims S."/>
            <person name="Waterston R.H."/>
            <person name="Wilson R.K."/>
            <person name="Hillier L.W."/>
            <person name="McPherson J.D."/>
            <person name="Marra M.A."/>
            <person name="Mardis E.R."/>
            <person name="Fulton L.A."/>
            <person name="Chinwalla A.T."/>
            <person name="Pepin K.H."/>
            <person name="Gish W.R."/>
            <person name="Chissoe S.L."/>
            <person name="Wendl M.C."/>
            <person name="Delehaunty K.D."/>
            <person name="Miner T.L."/>
            <person name="Delehaunty A."/>
            <person name="Kramer J.B."/>
            <person name="Cook L.L."/>
            <person name="Fulton R.S."/>
            <person name="Johnson D.L."/>
            <person name="Minx P.J."/>
            <person name="Clifton S.W."/>
            <person name="Hawkins T."/>
            <person name="Branscomb E."/>
            <person name="Predki P."/>
            <person name="Richardson P."/>
            <person name="Wenning S."/>
            <person name="Slezak T."/>
            <person name="Doggett N."/>
            <person name="Cheng J.F."/>
            <person name="Olsen A."/>
            <person name="Lucas S."/>
            <person name="Elkin C."/>
            <person name="Uberbacher E."/>
            <person name="Frazier M."/>
            <person name="Gibbs R.A."/>
            <person name="Muzny D.M."/>
            <person name="Scherer S.E."/>
            <person name="Bouck J.B."/>
            <person name="Sodergren E.J."/>
            <person name="Worley K.C."/>
            <person name="Rives C.M."/>
            <person name="Gorrell J.H."/>
            <person name="Metzker M.L."/>
            <person name="Naylor S.L."/>
            <person name="Kucherlapati R.S."/>
            <person name="Nelson D.L."/>
            <person name="Weinstock G.M."/>
            <person name="Sakaki Y."/>
            <person name="Fujiyama A."/>
            <person name="Hattori M."/>
            <person name="Yada T."/>
            <person name="Toyoda A."/>
            <person name="Itoh T."/>
            <person name="Kawagoe C."/>
            <person name="Watanabe H."/>
            <person name="Totoki Y."/>
            <person name="Taylor T."/>
            <person name="Weissenbach J."/>
            <person name="Heilig R."/>
            <person name="Saurin W."/>
            <person name="Artiguenave F."/>
            <person name="Brottier P."/>
            <person name="Bruls T."/>
            <person name="Pelletier E."/>
            <person name="Robert C."/>
            <person name="Wincker P."/>
            <person name="Smith D.R."/>
            <person name="Doucette-Stamm L."/>
            <person name="Rubenfield M."/>
            <person name="Weinstock K."/>
            <person name="Lee H.M."/>
            <person name="Dubois J."/>
            <person name="Rosenthal A."/>
            <person name="Platzer M."/>
            <person name="Nyakatura G."/>
            <person name="Taudien S."/>
            <person name="Rump A."/>
            <person name="Yang H."/>
            <person name="Yu J."/>
            <person name="Wang J."/>
            <person name="Huang G."/>
            <person name="Gu J."/>
            <person name="Hood L."/>
            <person name="Rowen L."/>
            <person name="Madan A."/>
            <person name="Qin S."/>
            <person name="Davis R.W."/>
            <person name="Federspiel N.A."/>
            <person name="Abola A.P."/>
            <person name="Proctor M.J."/>
            <person name="Myers R.M."/>
            <person name="Schmutz J."/>
            <person name="Dickson M."/>
            <person name="Grimwood J."/>
            <person name="Cox D.R."/>
            <person name="Olson M.V."/>
            <person name="Kaul R."/>
            <person name="Raymond C."/>
            <person name="Shimizu N."/>
            <person name="Kawasaki K."/>
            <person name="Minoshima S."/>
            <person name="Evans G.A."/>
            <person name="Athanasiou M."/>
            <person name="Schultz R."/>
            <person name="Roe B.A."/>
            <person name="Chen F."/>
            <person name="Pan H."/>
            <person name="Ramser J."/>
            <person name="Lehrach H."/>
            <person name="Reinhardt R."/>
            <person name="McCombie W.R."/>
            <person name="de la Bastide M."/>
            <person name="Dedhia N."/>
            <person name="Blocker H."/>
            <person name="Hornischer K."/>
            <person name="Nordsiek G."/>
            <person name="Agarwala R."/>
            <person name="Aravind L."/>
            <person name="Bailey J.A."/>
            <person name="Bateman A."/>
            <person name="Batzoglou S."/>
            <person name="Birney E."/>
            <person name="Bork P."/>
            <person name="Brown D.G."/>
            <person name="Burge C.B."/>
            <person name="Cerutti L."/>
            <person name="Chen H.C."/>
            <person name="Church D."/>
            <person name="Clamp M."/>
            <person name="Copley R.R."/>
            <person name="Doerks T."/>
            <person name="Eddy S.R."/>
            <person name="Eichler E.E."/>
            <person name="Furey T.S."/>
            <person name="Galagan J."/>
            <person name="Gilbert J.G."/>
            <person name="Harmon C."/>
            <person name="Hayashizaki Y."/>
            <person name="Haussler D."/>
            <person name="Hermjakob H."/>
            <person name="Hokamp K."/>
            <person name="Jang W."/>
            <person name="Johnson L.S."/>
            <person name="Jones T.A."/>
            <person name="Kasif S."/>
            <person name="Kaspryzk A."/>
            <person name="Kennedy S."/>
            <person name="Kent W.J."/>
            <person name="Kitts P."/>
            <person name="Koonin E.V."/>
            <person name="Korf I."/>
            <person name="Kulp D."/>
            <person name="Lancet D."/>
            <person name="Lowe T.M."/>
            <person name="McLysaght A."/>
            <person name="Mikkelsen T."/>
            <person name="Moran J.V."/>
            <person name="Mulder N."/>
            <person name="Pollara V.J."/>
            <person name="Ponting C.P."/>
            <person name="Schuler G."/>
            <person name="Schultz J."/>
            <person name="Slater G."/>
            <person name="Smit A.F."/>
            <person name="Stupka E."/>
            <person name="Szustakowski J."/>
            <person name="Thierry-Mieg D."/>
            <person name="Thierry-Mieg J."/>
            <person name="Wagner L."/>
            <person name="Wallis J."/>
            <person name="Wheeler R."/>
            <person name="Williams A."/>
            <person name="Wolf Y.I."/>
            <person name="Wolfe K.H."/>
            <person name="Yang S.P."/>
            <person name="Yeh R.F."/>
            <person name="Collins F."/>
            <person name="Guyer M.S."/>
            <person name="Peterson J."/>
            <person name="Felsenfeld A."/>
            <person name="Wetterstrand K.A."/>
            <person name="Patrinos A."/>
            <person name="Morgan M.J."/>
            <person name="de Jong P."/>
            <person name="Catanese J.J."/>
            <person name="Osoegawa K."/>
            <person name="Shizuya H."/>
            <person name="Choi S."/>
            <person name="Chen Y.J."/>
        </authorList>
    </citation>
    <scope>NUCLEOTIDE SEQUENCE [LARGE SCALE GENOMIC DNA]</scope>
</reference>
<dbReference type="InterPro" id="IPR052874">
    <property type="entry name" value="Sperm-ZP_regulatory"/>
</dbReference>
<dbReference type="Proteomes" id="UP000005640">
    <property type="component" value="Chromosome 8"/>
</dbReference>
<reference evidence="2 3" key="3">
    <citation type="journal article" date="2006" name="Nature">
        <title>DNA sequence and analysis of human chromosome 8.</title>
        <authorList>
            <person name="Nusbaum C."/>
            <person name="Mikkelsen T.S."/>
            <person name="Zody M.C."/>
            <person name="Asakawa S."/>
            <person name="Taudien S."/>
            <person name="Garber M."/>
            <person name="Kodira C.D."/>
            <person name="Schueler M.G."/>
            <person name="Shimizu A."/>
            <person name="Whittaker C.A."/>
            <person name="Chang J.L."/>
            <person name="Cuomo C.A."/>
            <person name="Dewar K."/>
            <person name="FitzGerald M.G."/>
            <person name="Yang X."/>
            <person name="Allen N.R."/>
            <person name="Anderson S."/>
            <person name="Asakawa T."/>
            <person name="Blechschmidt K."/>
            <person name="Bloom T."/>
            <person name="Borowsky M.L."/>
            <person name="Butler J."/>
            <person name="Cook A."/>
            <person name="Corum B."/>
            <person name="DeArellano K."/>
            <person name="DeCaprio D."/>
            <person name="Dooley K.T."/>
            <person name="Dorris L.III."/>
            <person name="Engels R."/>
            <person name="Glockner G."/>
            <person name="Hafez N."/>
            <person name="Hagopian D.S."/>
            <person name="Hall J.L."/>
            <person name="Ishikawa S.K."/>
            <person name="Jaffe D.B."/>
            <person name="Kamat A."/>
            <person name="Kudoh J."/>
            <person name="Lehmann R."/>
            <person name="Lokitsang T."/>
            <person name="Macdonald P."/>
            <person name="Major J.E."/>
            <person name="Matthews C.D."/>
            <person name="Mauceli E."/>
            <person name="Menzel U."/>
            <person name="Mihalev A.H."/>
            <person name="Minoshima S."/>
            <person name="Murayama Y."/>
            <person name="Naylor J.W."/>
            <person name="Nicol R."/>
            <person name="Nguyen C."/>
            <person name="O'Leary S.B."/>
            <person name="O'Neill K."/>
            <person name="Parker S.C."/>
            <person name="Polley A."/>
            <person name="Raymond C.K."/>
            <person name="Reichwald K."/>
            <person name="Rodriguez J."/>
            <person name="Sasaki T."/>
            <person name="Schilhabel M."/>
            <person name="Siddiqui R."/>
            <person name="Smith C.L."/>
            <person name="Sneddon T.P."/>
            <person name="Talamas J.A."/>
            <person name="Tenzin P."/>
            <person name="Topham K."/>
            <person name="Venkataraman V."/>
            <person name="Wen G."/>
            <person name="Yamazaki S."/>
            <person name="Young S.K."/>
            <person name="Zeng Q."/>
            <person name="Zimmer A.R."/>
            <person name="Rosenthal A."/>
            <person name="Birren B.W."/>
            <person name="Platzer M."/>
            <person name="Shimizu N."/>
            <person name="Lander E.S."/>
        </authorList>
    </citation>
    <scope>NUCLEOTIDE SEQUENCE [LARGE SCALE GENOMIC DNA]</scope>
</reference>
<evidence type="ECO:0000313" key="2">
    <source>
        <dbReference type="Ensembl" id="ENSP00000430799.1"/>
    </source>
</evidence>
<feature type="signal peptide" evidence="1">
    <location>
        <begin position="1"/>
        <end position="17"/>
    </location>
</feature>
<gene>
    <name evidence="2" type="primary">GML</name>
</gene>
<dbReference type="HOGENOM" id="CLU_2078385_0_0_1"/>
<reference evidence="2" key="5">
    <citation type="submission" date="2025-09" db="UniProtKB">
        <authorList>
            <consortium name="Ensembl"/>
        </authorList>
    </citation>
    <scope>IDENTIFICATION</scope>
</reference>
<dbReference type="VEuPathDB" id="HostDB:ENSG00000104499"/>
<feature type="chain" id="PRO_5003198581" evidence="1">
    <location>
        <begin position="18"/>
        <end position="118"/>
    </location>
</feature>
<reference evidence="2" key="4">
    <citation type="submission" date="2025-08" db="UniProtKB">
        <authorList>
            <consortium name="Ensembl"/>
        </authorList>
    </citation>
    <scope>IDENTIFICATION</scope>
</reference>
<organism evidence="2 3">
    <name type="scientific">Homo sapiens</name>
    <name type="common">Human</name>
    <dbReference type="NCBI Taxonomy" id="9606"/>
    <lineage>
        <taxon>Eukaryota</taxon>
        <taxon>Metazoa</taxon>
        <taxon>Chordata</taxon>
        <taxon>Craniata</taxon>
        <taxon>Vertebrata</taxon>
        <taxon>Euteleostomi</taxon>
        <taxon>Mammalia</taxon>
        <taxon>Eutheria</taxon>
        <taxon>Euarchontoglires</taxon>
        <taxon>Primates</taxon>
        <taxon>Haplorrhini</taxon>
        <taxon>Catarrhini</taxon>
        <taxon>Hominidae</taxon>
        <taxon>Homo</taxon>
    </lineage>
</organism>
<reference evidence="2 3" key="2">
    <citation type="journal article" date="2004" name="Nature">
        <title>Finishing the euchromatic sequence of the human genome.</title>
        <authorList>
            <consortium name="International Human Genome Sequencing Consortium"/>
        </authorList>
    </citation>
    <scope>NUCLEOTIDE SEQUENCE [LARGE SCALE GENOMIC DNA]</scope>
</reference>
<dbReference type="ExpressionAtlas" id="E5RI31">
    <property type="expression patterns" value="baseline and differential"/>
</dbReference>
<dbReference type="UCSC" id="uc064qvx.1">
    <property type="organism name" value="human"/>
</dbReference>
<evidence type="ECO:0000256" key="1">
    <source>
        <dbReference type="SAM" id="SignalP"/>
    </source>
</evidence>
<proteinExistence type="predicted"/>
<dbReference type="SUPFAM" id="SSF57302">
    <property type="entry name" value="Snake toxin-like"/>
    <property type="match status" value="1"/>
</dbReference>